<sequence>MCRVVVGHRRMTSRRQTTGDVNRRPVLTGALASASALALAGCLDATDDSSDSSANGSNADADGDETEAEADDEGTNGNSSSDDDETADELHAEYETTDVRVRGADGEELGEVTAAIADTRARQQLGLSDTESLPADRGMLFVYEDVADRRFAMPEMSFGIDIVFADEEGVITSIANAPEPGPDEDGSEQTYEGRGQYVLEVVYEWTDERGVAEGDVLEFDL</sequence>
<dbReference type="Proteomes" id="UP000011602">
    <property type="component" value="Unassembled WGS sequence"/>
</dbReference>
<organism evidence="2 3">
    <name type="scientific">Natronolimnohabitans innermongolicus JCM 12255</name>
    <dbReference type="NCBI Taxonomy" id="1227499"/>
    <lineage>
        <taxon>Archaea</taxon>
        <taxon>Methanobacteriati</taxon>
        <taxon>Methanobacteriota</taxon>
        <taxon>Stenosarchaea group</taxon>
        <taxon>Halobacteria</taxon>
        <taxon>Halobacteriales</taxon>
        <taxon>Natrialbaceae</taxon>
        <taxon>Natronolimnohabitans</taxon>
    </lineage>
</organism>
<dbReference type="STRING" id="1227499.C493_03976"/>
<dbReference type="PANTHER" id="PTHR37953:SF1">
    <property type="entry name" value="UPF0127 PROTEIN MJ1496"/>
    <property type="match status" value="1"/>
</dbReference>
<feature type="compositionally biased region" description="Low complexity" evidence="1">
    <location>
        <begin position="51"/>
        <end position="60"/>
    </location>
</feature>
<dbReference type="InterPro" id="IPR003795">
    <property type="entry name" value="DUF192"/>
</dbReference>
<feature type="compositionally biased region" description="Acidic residues" evidence="1">
    <location>
        <begin position="61"/>
        <end position="74"/>
    </location>
</feature>
<dbReference type="PATRIC" id="fig|1227499.3.peg.816"/>
<evidence type="ECO:0000256" key="1">
    <source>
        <dbReference type="SAM" id="MobiDB-lite"/>
    </source>
</evidence>
<evidence type="ECO:0008006" key="4">
    <source>
        <dbReference type="Google" id="ProtNLM"/>
    </source>
</evidence>
<feature type="region of interest" description="Disordered" evidence="1">
    <location>
        <begin position="1"/>
        <end position="23"/>
    </location>
</feature>
<dbReference type="AlphaFoldDB" id="L9XG76"/>
<dbReference type="EMBL" id="AOHZ01000018">
    <property type="protein sequence ID" value="ELY60602.1"/>
    <property type="molecule type" value="Genomic_DNA"/>
</dbReference>
<dbReference type="eggNOG" id="arCOG03116">
    <property type="taxonomic scope" value="Archaea"/>
</dbReference>
<feature type="compositionally biased region" description="Basic residues" evidence="1">
    <location>
        <begin position="1"/>
        <end position="13"/>
    </location>
</feature>
<dbReference type="Gene3D" id="2.60.120.1140">
    <property type="entry name" value="Protein of unknown function DUF192"/>
    <property type="match status" value="1"/>
</dbReference>
<comment type="caution">
    <text evidence="2">The sequence shown here is derived from an EMBL/GenBank/DDBJ whole genome shotgun (WGS) entry which is preliminary data.</text>
</comment>
<dbReference type="PANTHER" id="PTHR37953">
    <property type="entry name" value="UPF0127 PROTEIN MJ1496"/>
    <property type="match status" value="1"/>
</dbReference>
<protein>
    <recommendedName>
        <fullName evidence="4">DUF192 domain-containing protein</fullName>
    </recommendedName>
</protein>
<accession>L9XG76</accession>
<name>L9XG76_9EURY</name>
<reference evidence="2 3" key="1">
    <citation type="journal article" date="2014" name="PLoS Genet.">
        <title>Phylogenetically driven sequencing of extremely halophilic archaea reveals strategies for static and dynamic osmo-response.</title>
        <authorList>
            <person name="Becker E.A."/>
            <person name="Seitzer P.M."/>
            <person name="Tritt A."/>
            <person name="Larsen D."/>
            <person name="Krusor M."/>
            <person name="Yao A.I."/>
            <person name="Wu D."/>
            <person name="Madern D."/>
            <person name="Eisen J.A."/>
            <person name="Darling A.E."/>
            <person name="Facciotti M.T."/>
        </authorList>
    </citation>
    <scope>NUCLEOTIDE SEQUENCE [LARGE SCALE GENOMIC DNA]</scope>
    <source>
        <strain evidence="2 3">JCM 12255</strain>
    </source>
</reference>
<evidence type="ECO:0000313" key="2">
    <source>
        <dbReference type="EMBL" id="ELY60602.1"/>
    </source>
</evidence>
<gene>
    <name evidence="2" type="ORF">C493_03976</name>
</gene>
<feature type="region of interest" description="Disordered" evidence="1">
    <location>
        <begin position="45"/>
        <end position="88"/>
    </location>
</feature>
<dbReference type="Pfam" id="PF02643">
    <property type="entry name" value="DUF192"/>
    <property type="match status" value="1"/>
</dbReference>
<evidence type="ECO:0000313" key="3">
    <source>
        <dbReference type="Proteomes" id="UP000011602"/>
    </source>
</evidence>
<keyword evidence="3" id="KW-1185">Reference proteome</keyword>
<dbReference type="InterPro" id="IPR038695">
    <property type="entry name" value="Saro_0823-like_sf"/>
</dbReference>
<proteinExistence type="predicted"/>